<dbReference type="PANTHER" id="PTHR12363:SF33">
    <property type="entry name" value="IMPORTIN-13"/>
    <property type="match status" value="1"/>
</dbReference>
<evidence type="ECO:0000256" key="4">
    <source>
        <dbReference type="ARBA" id="ARBA00023242"/>
    </source>
</evidence>
<dbReference type="STRING" id="104452.A0A0L7L7F7"/>
<reference evidence="5 6" key="1">
    <citation type="journal article" date="2015" name="Genome Biol. Evol.">
        <title>The genome of winter moth (Operophtera brumata) provides a genomic perspective on sexual dimorphism and phenology.</title>
        <authorList>
            <person name="Derks M.F."/>
            <person name="Smit S."/>
            <person name="Salis L."/>
            <person name="Schijlen E."/>
            <person name="Bossers A."/>
            <person name="Mateman C."/>
            <person name="Pijl A.S."/>
            <person name="de Ridder D."/>
            <person name="Groenen M.A."/>
            <person name="Visser M.E."/>
            <person name="Megens H.J."/>
        </authorList>
    </citation>
    <scope>NUCLEOTIDE SEQUENCE [LARGE SCALE GENOMIC DNA]</scope>
    <source>
        <strain evidence="5">WM2013NL</strain>
        <tissue evidence="5">Head and thorax</tissue>
    </source>
</reference>
<evidence type="ECO:0000256" key="3">
    <source>
        <dbReference type="ARBA" id="ARBA00022448"/>
    </source>
</evidence>
<dbReference type="GO" id="GO:0005634">
    <property type="term" value="C:nucleus"/>
    <property type="evidence" value="ECO:0007669"/>
    <property type="project" value="UniProtKB-SubCell"/>
</dbReference>
<evidence type="ECO:0000313" key="6">
    <source>
        <dbReference type="Proteomes" id="UP000037510"/>
    </source>
</evidence>
<dbReference type="GO" id="GO:0006606">
    <property type="term" value="P:protein import into nucleus"/>
    <property type="evidence" value="ECO:0007669"/>
    <property type="project" value="TreeGrafter"/>
</dbReference>
<dbReference type="GO" id="GO:0005737">
    <property type="term" value="C:cytoplasm"/>
    <property type="evidence" value="ECO:0007669"/>
    <property type="project" value="TreeGrafter"/>
</dbReference>
<evidence type="ECO:0000256" key="1">
    <source>
        <dbReference type="ARBA" id="ARBA00004123"/>
    </source>
</evidence>
<dbReference type="SUPFAM" id="SSF48371">
    <property type="entry name" value="ARM repeat"/>
    <property type="match status" value="1"/>
</dbReference>
<evidence type="ECO:0000256" key="2">
    <source>
        <dbReference type="ARBA" id="ARBA00007991"/>
    </source>
</evidence>
<dbReference type="Proteomes" id="UP000037510">
    <property type="component" value="Unassembled WGS sequence"/>
</dbReference>
<accession>A0A0L7L7F7</accession>
<keyword evidence="4" id="KW-0539">Nucleus</keyword>
<organism evidence="5 6">
    <name type="scientific">Operophtera brumata</name>
    <name type="common">Winter moth</name>
    <name type="synonym">Phalaena brumata</name>
    <dbReference type="NCBI Taxonomy" id="104452"/>
    <lineage>
        <taxon>Eukaryota</taxon>
        <taxon>Metazoa</taxon>
        <taxon>Ecdysozoa</taxon>
        <taxon>Arthropoda</taxon>
        <taxon>Hexapoda</taxon>
        <taxon>Insecta</taxon>
        <taxon>Pterygota</taxon>
        <taxon>Neoptera</taxon>
        <taxon>Endopterygota</taxon>
        <taxon>Lepidoptera</taxon>
        <taxon>Glossata</taxon>
        <taxon>Ditrysia</taxon>
        <taxon>Geometroidea</taxon>
        <taxon>Geometridae</taxon>
        <taxon>Larentiinae</taxon>
        <taxon>Operophtera</taxon>
    </lineage>
</organism>
<dbReference type="Gene3D" id="1.25.10.10">
    <property type="entry name" value="Leucine-rich Repeat Variant"/>
    <property type="match status" value="1"/>
</dbReference>
<keyword evidence="3" id="KW-0813">Transport</keyword>
<comment type="subcellular location">
    <subcellularLocation>
        <location evidence="1">Nucleus</location>
    </subcellularLocation>
</comment>
<proteinExistence type="inferred from homology"/>
<name>A0A0L7L7F7_OPEBR</name>
<dbReference type="InterPro" id="IPR016024">
    <property type="entry name" value="ARM-type_fold"/>
</dbReference>
<protein>
    <submittedName>
        <fullName evidence="5">Importin-13</fullName>
    </submittedName>
</protein>
<dbReference type="AlphaFoldDB" id="A0A0L7L7F7"/>
<comment type="caution">
    <text evidence="5">The sequence shown here is derived from an EMBL/GenBank/DDBJ whole genome shotgun (WGS) entry which is preliminary data.</text>
</comment>
<comment type="similarity">
    <text evidence="2">Belongs to the importin beta family.</text>
</comment>
<dbReference type="EMBL" id="JTDY01002428">
    <property type="protein sequence ID" value="KOB71437.1"/>
    <property type="molecule type" value="Genomic_DNA"/>
</dbReference>
<dbReference type="PANTHER" id="PTHR12363">
    <property type="entry name" value="TRANSPORTIN 3 AND IMPORTIN 13"/>
    <property type="match status" value="1"/>
</dbReference>
<dbReference type="InterPro" id="IPR051345">
    <property type="entry name" value="Importin_beta-like_NTR"/>
</dbReference>
<evidence type="ECO:0000313" key="5">
    <source>
        <dbReference type="EMBL" id="KOB71437.1"/>
    </source>
</evidence>
<gene>
    <name evidence="5" type="ORF">OBRU01_14271</name>
</gene>
<feature type="non-terminal residue" evidence="5">
    <location>
        <position position="1"/>
    </location>
</feature>
<keyword evidence="6" id="KW-1185">Reference proteome</keyword>
<sequence length="259" mass="28428">GTEVQFYGATTLHTKILRCWNEVPPESYDELKEKLLQAVFTYSKGPKIVTNRLCIGVSLVYLYNSMTMGSSLRAKNRGMLRQACPAVLDDIDFSKEPPSEQLIQSWTTAASCACSWLTIDGVEAEIGPALPDRMPLFRALLTAVHACLSCARACGDAGNATRYPATAMELLASLAALAAPIMQRDAVPNSANEDEILNVMEQKITINSVWREVFSRLLGVLVCKSEAAADAAMCKDDLELLRCYRQDIADTLVNYCCML</sequence>
<dbReference type="InterPro" id="IPR011989">
    <property type="entry name" value="ARM-like"/>
</dbReference>